<feature type="compositionally biased region" description="Acidic residues" evidence="1">
    <location>
        <begin position="71"/>
        <end position="81"/>
    </location>
</feature>
<feature type="region of interest" description="Disordered" evidence="1">
    <location>
        <begin position="119"/>
        <end position="205"/>
    </location>
</feature>
<dbReference type="EMBL" id="JARJLG010000006">
    <property type="protein sequence ID" value="KAJ7780096.1"/>
    <property type="molecule type" value="Genomic_DNA"/>
</dbReference>
<evidence type="ECO:0000313" key="2">
    <source>
        <dbReference type="EMBL" id="KAJ7780096.1"/>
    </source>
</evidence>
<evidence type="ECO:0000313" key="3">
    <source>
        <dbReference type="Proteomes" id="UP001215280"/>
    </source>
</evidence>
<feature type="region of interest" description="Disordered" evidence="1">
    <location>
        <begin position="43"/>
        <end position="89"/>
    </location>
</feature>
<dbReference type="Proteomes" id="UP001215280">
    <property type="component" value="Unassembled WGS sequence"/>
</dbReference>
<feature type="compositionally biased region" description="Low complexity" evidence="1">
    <location>
        <begin position="144"/>
        <end position="153"/>
    </location>
</feature>
<reference evidence="2" key="1">
    <citation type="submission" date="2023-03" db="EMBL/GenBank/DDBJ databases">
        <title>Massive genome expansion in bonnet fungi (Mycena s.s.) driven by repeated elements and novel gene families across ecological guilds.</title>
        <authorList>
            <consortium name="Lawrence Berkeley National Laboratory"/>
            <person name="Harder C.B."/>
            <person name="Miyauchi S."/>
            <person name="Viragh M."/>
            <person name="Kuo A."/>
            <person name="Thoen E."/>
            <person name="Andreopoulos B."/>
            <person name="Lu D."/>
            <person name="Skrede I."/>
            <person name="Drula E."/>
            <person name="Henrissat B."/>
            <person name="Morin E."/>
            <person name="Kohler A."/>
            <person name="Barry K."/>
            <person name="LaButti K."/>
            <person name="Morin E."/>
            <person name="Salamov A."/>
            <person name="Lipzen A."/>
            <person name="Mereny Z."/>
            <person name="Hegedus B."/>
            <person name="Baldrian P."/>
            <person name="Stursova M."/>
            <person name="Weitz H."/>
            <person name="Taylor A."/>
            <person name="Grigoriev I.V."/>
            <person name="Nagy L.G."/>
            <person name="Martin F."/>
            <person name="Kauserud H."/>
        </authorList>
    </citation>
    <scope>NUCLEOTIDE SEQUENCE</scope>
    <source>
        <strain evidence="2">CBHHK188m</strain>
    </source>
</reference>
<accession>A0AAD7K9Y7</accession>
<feature type="compositionally biased region" description="Basic residues" evidence="1">
    <location>
        <begin position="189"/>
        <end position="201"/>
    </location>
</feature>
<feature type="compositionally biased region" description="Low complexity" evidence="1">
    <location>
        <begin position="53"/>
        <end position="69"/>
    </location>
</feature>
<comment type="caution">
    <text evidence="2">The sequence shown here is derived from an EMBL/GenBank/DDBJ whole genome shotgun (WGS) entry which is preliminary data.</text>
</comment>
<feature type="compositionally biased region" description="Low complexity" evidence="1">
    <location>
        <begin position="119"/>
        <end position="136"/>
    </location>
</feature>
<proteinExistence type="predicted"/>
<evidence type="ECO:0000256" key="1">
    <source>
        <dbReference type="SAM" id="MobiDB-lite"/>
    </source>
</evidence>
<organism evidence="2 3">
    <name type="scientific">Mycena maculata</name>
    <dbReference type="NCBI Taxonomy" id="230809"/>
    <lineage>
        <taxon>Eukaryota</taxon>
        <taxon>Fungi</taxon>
        <taxon>Dikarya</taxon>
        <taxon>Basidiomycota</taxon>
        <taxon>Agaricomycotina</taxon>
        <taxon>Agaricomycetes</taxon>
        <taxon>Agaricomycetidae</taxon>
        <taxon>Agaricales</taxon>
        <taxon>Marasmiineae</taxon>
        <taxon>Mycenaceae</taxon>
        <taxon>Mycena</taxon>
    </lineage>
</organism>
<sequence length="278" mass="29063">MYFAPPHLSLALSSDMDMTTSEKASADLLTAGPVRVIQLVEIPAPPPQPRRLPPSSASASSSSSSVSSSIDCDEDQDEDGSESYCSSIDGEDEEVVRARAAEASKMTRILAWRAEFAPLPSSPTASPTTPHAIPPALSRKRSASSRSSCSSTPHSKRSRTSASPAPSLHIAPPNNNSAFLTPPSPTGLARRHTSPRHHHAHSASLQITPSSSANLMVPQHHRALSFSAHADTLCPACDRRFSSKRAFRVHASLGAEGEGAAACGAAVAYAMEACGGPI</sequence>
<feature type="compositionally biased region" description="Pro residues" evidence="1">
    <location>
        <begin position="43"/>
        <end position="52"/>
    </location>
</feature>
<name>A0AAD7K9Y7_9AGAR</name>
<dbReference type="AlphaFoldDB" id="A0AAD7K9Y7"/>
<gene>
    <name evidence="2" type="ORF">DFH07DRAFT_463253</name>
</gene>
<protein>
    <submittedName>
        <fullName evidence="2">Uncharacterized protein</fullName>
    </submittedName>
</protein>
<keyword evidence="3" id="KW-1185">Reference proteome</keyword>